<gene>
    <name evidence="1" type="primary">ORF114251</name>
</gene>
<organism evidence="1">
    <name type="scientific">Arion vulgaris</name>
    <dbReference type="NCBI Taxonomy" id="1028688"/>
    <lineage>
        <taxon>Eukaryota</taxon>
        <taxon>Metazoa</taxon>
        <taxon>Spiralia</taxon>
        <taxon>Lophotrochozoa</taxon>
        <taxon>Mollusca</taxon>
        <taxon>Gastropoda</taxon>
        <taxon>Heterobranchia</taxon>
        <taxon>Euthyneura</taxon>
        <taxon>Panpulmonata</taxon>
        <taxon>Eupulmonata</taxon>
        <taxon>Stylommatophora</taxon>
        <taxon>Helicina</taxon>
        <taxon>Arionoidea</taxon>
        <taxon>Arionidae</taxon>
        <taxon>Arion</taxon>
    </lineage>
</organism>
<sequence>MSGLLFNIVIDWVMSKTTEDHLNQMDSHMQDLDFADDLSLLSHTHKDIQERHVALTITTRWLC</sequence>
<protein>
    <recommendedName>
        <fullName evidence="2">Reverse transcriptase domain-containing protein</fullName>
    </recommendedName>
</protein>
<dbReference type="EMBL" id="HACG01032354">
    <property type="protein sequence ID" value="CEK79219.1"/>
    <property type="molecule type" value="Transcribed_RNA"/>
</dbReference>
<reference evidence="1" key="1">
    <citation type="submission" date="2014-12" db="EMBL/GenBank/DDBJ databases">
        <title>Insight into the proteome of Arion vulgaris.</title>
        <authorList>
            <person name="Aradska J."/>
            <person name="Bulat T."/>
            <person name="Smidak R."/>
            <person name="Sarate P."/>
            <person name="Gangsoo J."/>
            <person name="Sialana F."/>
            <person name="Bilban M."/>
            <person name="Lubec G."/>
        </authorList>
    </citation>
    <scope>NUCLEOTIDE SEQUENCE</scope>
    <source>
        <tissue evidence="1">Skin</tissue>
    </source>
</reference>
<evidence type="ECO:0000313" key="1">
    <source>
        <dbReference type="EMBL" id="CEK79219.1"/>
    </source>
</evidence>
<accession>A0A0B7ADY4</accession>
<name>A0A0B7ADY4_9EUPU</name>
<evidence type="ECO:0008006" key="2">
    <source>
        <dbReference type="Google" id="ProtNLM"/>
    </source>
</evidence>
<dbReference type="AlphaFoldDB" id="A0A0B7ADY4"/>
<proteinExistence type="predicted"/>